<name>A0A815MLW5_ADIRI</name>
<dbReference type="AlphaFoldDB" id="A0A815MLW5"/>
<organism evidence="3 5">
    <name type="scientific">Adineta ricciae</name>
    <name type="common">Rotifer</name>
    <dbReference type="NCBI Taxonomy" id="249248"/>
    <lineage>
        <taxon>Eukaryota</taxon>
        <taxon>Metazoa</taxon>
        <taxon>Spiralia</taxon>
        <taxon>Gnathifera</taxon>
        <taxon>Rotifera</taxon>
        <taxon>Eurotatoria</taxon>
        <taxon>Bdelloidea</taxon>
        <taxon>Adinetida</taxon>
        <taxon>Adinetidae</taxon>
        <taxon>Adineta</taxon>
    </lineage>
</organism>
<dbReference type="EMBL" id="CAJNOR010002806">
    <property type="protein sequence ID" value="CAF1343279.1"/>
    <property type="molecule type" value="Genomic_DNA"/>
</dbReference>
<evidence type="ECO:0000313" key="2">
    <source>
        <dbReference type="EMBL" id="CAF1343279.1"/>
    </source>
</evidence>
<protein>
    <submittedName>
        <fullName evidence="3">Uncharacterized protein</fullName>
    </submittedName>
</protein>
<evidence type="ECO:0000313" key="3">
    <source>
        <dbReference type="EMBL" id="CAF1424773.1"/>
    </source>
</evidence>
<dbReference type="Proteomes" id="UP000663852">
    <property type="component" value="Unassembled WGS sequence"/>
</dbReference>
<dbReference type="EMBL" id="CAJNOJ010000379">
    <property type="protein sequence ID" value="CAF1424773.1"/>
    <property type="molecule type" value="Genomic_DNA"/>
</dbReference>
<accession>A0A815MLW5</accession>
<gene>
    <name evidence="3" type="ORF">EDS130_LOCUS37773</name>
    <name evidence="2" type="ORF">XAT740_LOCUS31074</name>
</gene>
<dbReference type="Proteomes" id="UP000663828">
    <property type="component" value="Unassembled WGS sequence"/>
</dbReference>
<proteinExistence type="predicted"/>
<comment type="caution">
    <text evidence="3">The sequence shown here is derived from an EMBL/GenBank/DDBJ whole genome shotgun (WGS) entry which is preliminary data.</text>
</comment>
<feature type="region of interest" description="Disordered" evidence="1">
    <location>
        <begin position="21"/>
        <end position="40"/>
    </location>
</feature>
<sequence>MPRFCERLVRSLLLDTSFEKLKSGPKQQSTSNLKRKLGDHKLDEMEGSASARKVRRRCAGCYEKAECDNQDKPV</sequence>
<evidence type="ECO:0000256" key="1">
    <source>
        <dbReference type="SAM" id="MobiDB-lite"/>
    </source>
</evidence>
<evidence type="ECO:0000313" key="4">
    <source>
        <dbReference type="Proteomes" id="UP000663828"/>
    </source>
</evidence>
<reference evidence="3" key="1">
    <citation type="submission" date="2021-02" db="EMBL/GenBank/DDBJ databases">
        <authorList>
            <person name="Nowell W R."/>
        </authorList>
    </citation>
    <scope>NUCLEOTIDE SEQUENCE</scope>
</reference>
<evidence type="ECO:0000313" key="5">
    <source>
        <dbReference type="Proteomes" id="UP000663852"/>
    </source>
</evidence>
<keyword evidence="4" id="KW-1185">Reference proteome</keyword>